<evidence type="ECO:0000256" key="5">
    <source>
        <dbReference type="ARBA" id="ARBA00022989"/>
    </source>
</evidence>
<evidence type="ECO:0000256" key="4">
    <source>
        <dbReference type="ARBA" id="ARBA00022692"/>
    </source>
</evidence>
<dbReference type="NCBIfam" id="TIGR00937">
    <property type="entry name" value="2A51"/>
    <property type="match status" value="1"/>
</dbReference>
<evidence type="ECO:0000256" key="1">
    <source>
        <dbReference type="ARBA" id="ARBA00004651"/>
    </source>
</evidence>
<dbReference type="EMBL" id="JAEMHL010000003">
    <property type="protein sequence ID" value="MBJ6749857.1"/>
    <property type="molecule type" value="Genomic_DNA"/>
</dbReference>
<proteinExistence type="inferred from homology"/>
<dbReference type="Proteomes" id="UP000614714">
    <property type="component" value="Unassembled WGS sequence"/>
</dbReference>
<evidence type="ECO:0000256" key="3">
    <source>
        <dbReference type="ARBA" id="ARBA00022475"/>
    </source>
</evidence>
<dbReference type="RefSeq" id="WP_199388402.1">
    <property type="nucleotide sequence ID" value="NZ_JAEMHL010000003.1"/>
</dbReference>
<dbReference type="Pfam" id="PF02417">
    <property type="entry name" value="Chromate_transp"/>
    <property type="match status" value="2"/>
</dbReference>
<feature type="transmembrane region" description="Helical" evidence="7">
    <location>
        <begin position="295"/>
        <end position="317"/>
    </location>
</feature>
<feature type="transmembrane region" description="Helical" evidence="7">
    <location>
        <begin position="91"/>
        <end position="115"/>
    </location>
</feature>
<feature type="transmembrane region" description="Helical" evidence="7">
    <location>
        <begin position="24"/>
        <end position="45"/>
    </location>
</feature>
<evidence type="ECO:0000256" key="2">
    <source>
        <dbReference type="ARBA" id="ARBA00005262"/>
    </source>
</evidence>
<keyword evidence="3" id="KW-1003">Cell membrane</keyword>
<comment type="similarity">
    <text evidence="2">Belongs to the chromate ion transporter (CHR) (TC 2.A.51) family.</text>
</comment>
<feature type="transmembrane region" description="Helical" evidence="7">
    <location>
        <begin position="267"/>
        <end position="289"/>
    </location>
</feature>
<dbReference type="InterPro" id="IPR003370">
    <property type="entry name" value="Chromate_transpt"/>
</dbReference>
<dbReference type="PIRSF" id="PIRSF004810">
    <property type="entry name" value="ChrA"/>
    <property type="match status" value="1"/>
</dbReference>
<gene>
    <name evidence="8" type="primary">chrA</name>
    <name evidence="8" type="ORF">JFN91_06495</name>
</gene>
<evidence type="ECO:0000256" key="6">
    <source>
        <dbReference type="ARBA" id="ARBA00023136"/>
    </source>
</evidence>
<evidence type="ECO:0000256" key="7">
    <source>
        <dbReference type="SAM" id="Phobius"/>
    </source>
</evidence>
<feature type="transmembrane region" description="Helical" evidence="7">
    <location>
        <begin position="127"/>
        <end position="146"/>
    </location>
</feature>
<comment type="subcellular location">
    <subcellularLocation>
        <location evidence="1">Cell membrane</location>
        <topology evidence="1">Multi-pass membrane protein</topology>
    </subcellularLocation>
</comment>
<evidence type="ECO:0000313" key="9">
    <source>
        <dbReference type="Proteomes" id="UP000614714"/>
    </source>
</evidence>
<evidence type="ECO:0000313" key="8">
    <source>
        <dbReference type="EMBL" id="MBJ6749857.1"/>
    </source>
</evidence>
<dbReference type="InterPro" id="IPR014047">
    <property type="entry name" value="Chr_Tranpt_l_chain"/>
</dbReference>
<feature type="transmembrane region" description="Helical" evidence="7">
    <location>
        <begin position="228"/>
        <end position="247"/>
    </location>
</feature>
<feature type="transmembrane region" description="Helical" evidence="7">
    <location>
        <begin position="158"/>
        <end position="191"/>
    </location>
</feature>
<dbReference type="PANTHER" id="PTHR43663:SF1">
    <property type="entry name" value="CHROMATE TRANSPORTER"/>
    <property type="match status" value="1"/>
</dbReference>
<reference evidence="8 9" key="1">
    <citation type="submission" date="2020-12" db="EMBL/GenBank/DDBJ databases">
        <title>Geomonas sp. Red421, isolated from paddy soil.</title>
        <authorList>
            <person name="Xu Z."/>
            <person name="Zhang Z."/>
            <person name="Masuda Y."/>
            <person name="Itoh H."/>
            <person name="Senoo K."/>
        </authorList>
    </citation>
    <scope>NUCLEOTIDE SEQUENCE [LARGE SCALE GENOMIC DNA]</scope>
    <source>
        <strain evidence="8 9">Red421</strain>
    </source>
</reference>
<comment type="caution">
    <text evidence="8">The sequence shown here is derived from an EMBL/GenBank/DDBJ whole genome shotgun (WGS) entry which is preliminary data.</text>
</comment>
<dbReference type="PANTHER" id="PTHR43663">
    <property type="entry name" value="CHROMATE TRANSPORT PROTEIN-RELATED"/>
    <property type="match status" value="1"/>
</dbReference>
<dbReference type="InterPro" id="IPR052518">
    <property type="entry name" value="CHR_Transporter"/>
</dbReference>
<keyword evidence="6 7" id="KW-0472">Membrane</keyword>
<keyword evidence="4 7" id="KW-0812">Transmembrane</keyword>
<name>A0ABS0YC26_9BACT</name>
<protein>
    <submittedName>
        <fullName evidence="8">Chromate efflux transporter</fullName>
    </submittedName>
</protein>
<sequence>MNGDSDKTTVEGGPGLVPVGFWELVAYFLRLGASGFGGPIALAGYMQRDLIPHRWISEDEYRVGLAFSQMMPGPLAAQLAMWIGFIRHGVVGASLVGIVFILPTLLIVIVISWLYVSYHGLAVVQALFYGMGPTIIAIVALSAYRLARITVGSDRRLWGIFVVVALITIVARTEIALLFVAAGLIGVLLYSTPASPKQGASHLSALAVAPAVLAGAASLPLLLELGAFFVKAGAFTFGSGLAIVPFLHEGVVLKHHWLTEREFLDAVAVGIITPGPVVITAAFVGFLVAGLSGVLIASAGVFLPVYLFVLFVGRYIIQLATGTEQAGGNQ</sequence>
<organism evidence="8 9">
    <name type="scientific">Geomonas anaerohicana</name>
    <dbReference type="NCBI Taxonomy" id="2798583"/>
    <lineage>
        <taxon>Bacteria</taxon>
        <taxon>Pseudomonadati</taxon>
        <taxon>Thermodesulfobacteriota</taxon>
        <taxon>Desulfuromonadia</taxon>
        <taxon>Geobacterales</taxon>
        <taxon>Geobacteraceae</taxon>
        <taxon>Geomonas</taxon>
    </lineage>
</organism>
<feature type="transmembrane region" description="Helical" evidence="7">
    <location>
        <begin position="203"/>
        <end position="222"/>
    </location>
</feature>
<keyword evidence="5 7" id="KW-1133">Transmembrane helix</keyword>
<keyword evidence="9" id="KW-1185">Reference proteome</keyword>
<accession>A0ABS0YC26</accession>